<comment type="subcellular location">
    <subcellularLocation>
        <location evidence="1">Cell outer membrane</location>
    </subcellularLocation>
</comment>
<evidence type="ECO:0000256" key="6">
    <source>
        <dbReference type="SAM" id="SignalP"/>
    </source>
</evidence>
<dbReference type="Proteomes" id="UP000680839">
    <property type="component" value="Chromosome"/>
</dbReference>
<protein>
    <submittedName>
        <fullName evidence="8">Outer membrane beta-barrel protein</fullName>
    </submittedName>
</protein>
<keyword evidence="4" id="KW-0998">Cell outer membrane</keyword>
<dbReference type="GO" id="GO:0009279">
    <property type="term" value="C:cell outer membrane"/>
    <property type="evidence" value="ECO:0007669"/>
    <property type="project" value="UniProtKB-SubCell"/>
</dbReference>
<dbReference type="Pfam" id="PF13505">
    <property type="entry name" value="OMP_b-brl"/>
    <property type="match status" value="1"/>
</dbReference>
<keyword evidence="3" id="KW-0472">Membrane</keyword>
<evidence type="ECO:0000256" key="3">
    <source>
        <dbReference type="ARBA" id="ARBA00023136"/>
    </source>
</evidence>
<evidence type="ECO:0000313" key="8">
    <source>
        <dbReference type="EMBL" id="QWG13901.1"/>
    </source>
</evidence>
<dbReference type="SUPFAM" id="SSF56925">
    <property type="entry name" value="OMPA-like"/>
    <property type="match status" value="1"/>
</dbReference>
<gene>
    <name evidence="8" type="ORF">KMZ29_04095</name>
</gene>
<sequence>MKKFLLATVALVALGATVPALAADLGPRTAYTKAPSAYAPIYNWTGFYIGGHIGGAFSGDNGFAGTTNSGNDGRFLGGLQAGADYQFAPNWVVGIEGQYSWLGGNNNGVTFTGAGAGYAYTHDQRGLGSVTGRLGYTWGPGLLYVKGGYAYSDYTESLTLGGVPQAFALNSSHHDGYTVGAGLEYMFAQNWSGKIEYQYYDFGKTNFVTPAVLTGFGSTRNDEHTFKAGINYRFNLGGPVVAKY</sequence>
<dbReference type="AlphaFoldDB" id="A0A975NG32"/>
<name>A0A975NG32_9BRAD</name>
<evidence type="ECO:0000256" key="2">
    <source>
        <dbReference type="ARBA" id="ARBA00022729"/>
    </source>
</evidence>
<dbReference type="Gene3D" id="2.40.160.20">
    <property type="match status" value="1"/>
</dbReference>
<evidence type="ECO:0000259" key="7">
    <source>
        <dbReference type="Pfam" id="PF13505"/>
    </source>
</evidence>
<comment type="similarity">
    <text evidence="5">Belongs to the Omp25/RopB family.</text>
</comment>
<feature type="signal peptide" evidence="6">
    <location>
        <begin position="1"/>
        <end position="22"/>
    </location>
</feature>
<proteinExistence type="inferred from homology"/>
<dbReference type="PANTHER" id="PTHR34001:SF3">
    <property type="entry name" value="BLL7405 PROTEIN"/>
    <property type="match status" value="1"/>
</dbReference>
<feature type="domain" description="Outer membrane protein beta-barrel" evidence="7">
    <location>
        <begin position="11"/>
        <end position="234"/>
    </location>
</feature>
<reference evidence="8" key="1">
    <citation type="submission" date="2021-06" db="EMBL/GenBank/DDBJ databases">
        <title>Bradyrhizobium sp. S2-20-1 Genome sequencing.</title>
        <authorList>
            <person name="Jin L."/>
        </authorList>
    </citation>
    <scope>NUCLEOTIDE SEQUENCE</scope>
    <source>
        <strain evidence="8">S2-20-1</strain>
    </source>
</reference>
<accession>A0A975NG32</accession>
<evidence type="ECO:0000256" key="1">
    <source>
        <dbReference type="ARBA" id="ARBA00004442"/>
    </source>
</evidence>
<evidence type="ECO:0000256" key="5">
    <source>
        <dbReference type="ARBA" id="ARBA00038306"/>
    </source>
</evidence>
<feature type="chain" id="PRO_5037907245" evidence="6">
    <location>
        <begin position="23"/>
        <end position="244"/>
    </location>
</feature>
<organism evidence="8 9">
    <name type="scientific">Bradyrhizobium sediminis</name>
    <dbReference type="NCBI Taxonomy" id="2840469"/>
    <lineage>
        <taxon>Bacteria</taxon>
        <taxon>Pseudomonadati</taxon>
        <taxon>Pseudomonadota</taxon>
        <taxon>Alphaproteobacteria</taxon>
        <taxon>Hyphomicrobiales</taxon>
        <taxon>Nitrobacteraceae</taxon>
        <taxon>Bradyrhizobium</taxon>
    </lineage>
</organism>
<keyword evidence="2 6" id="KW-0732">Signal</keyword>
<dbReference type="RefSeq" id="WP_215622566.1">
    <property type="nucleotide sequence ID" value="NZ_CP076134.1"/>
</dbReference>
<dbReference type="EMBL" id="CP076134">
    <property type="protein sequence ID" value="QWG13901.1"/>
    <property type="molecule type" value="Genomic_DNA"/>
</dbReference>
<evidence type="ECO:0000313" key="9">
    <source>
        <dbReference type="Proteomes" id="UP000680839"/>
    </source>
</evidence>
<dbReference type="InterPro" id="IPR051692">
    <property type="entry name" value="OMP-like"/>
</dbReference>
<evidence type="ECO:0000256" key="4">
    <source>
        <dbReference type="ARBA" id="ARBA00023237"/>
    </source>
</evidence>
<dbReference type="PANTHER" id="PTHR34001">
    <property type="entry name" value="BLL7405 PROTEIN"/>
    <property type="match status" value="1"/>
</dbReference>
<dbReference type="InterPro" id="IPR027385">
    <property type="entry name" value="Beta-barrel_OMP"/>
</dbReference>
<dbReference type="InterPro" id="IPR011250">
    <property type="entry name" value="OMP/PagP_B-barrel"/>
</dbReference>